<dbReference type="Proteomes" id="UP000485058">
    <property type="component" value="Unassembled WGS sequence"/>
</dbReference>
<evidence type="ECO:0000313" key="2">
    <source>
        <dbReference type="EMBL" id="GFH13665.1"/>
    </source>
</evidence>
<feature type="compositionally biased region" description="Basic and acidic residues" evidence="1">
    <location>
        <begin position="54"/>
        <end position="65"/>
    </location>
</feature>
<gene>
    <name evidence="2" type="ORF">HaLaN_09594</name>
</gene>
<organism evidence="2 3">
    <name type="scientific">Haematococcus lacustris</name>
    <name type="common">Green alga</name>
    <name type="synonym">Haematococcus pluvialis</name>
    <dbReference type="NCBI Taxonomy" id="44745"/>
    <lineage>
        <taxon>Eukaryota</taxon>
        <taxon>Viridiplantae</taxon>
        <taxon>Chlorophyta</taxon>
        <taxon>core chlorophytes</taxon>
        <taxon>Chlorophyceae</taxon>
        <taxon>CS clade</taxon>
        <taxon>Chlamydomonadales</taxon>
        <taxon>Haematococcaceae</taxon>
        <taxon>Haematococcus</taxon>
    </lineage>
</organism>
<comment type="caution">
    <text evidence="2">The sequence shown here is derived from an EMBL/GenBank/DDBJ whole genome shotgun (WGS) entry which is preliminary data.</text>
</comment>
<name>A0A699YWS5_HAELA</name>
<evidence type="ECO:0000313" key="3">
    <source>
        <dbReference type="Proteomes" id="UP000485058"/>
    </source>
</evidence>
<proteinExistence type="predicted"/>
<feature type="region of interest" description="Disordered" evidence="1">
    <location>
        <begin position="54"/>
        <end position="87"/>
    </location>
</feature>
<accession>A0A699YWS5</accession>
<sequence>MFPSFACMADVVARQRASALACESPFGRLGPRSGAATARQARRVNSWRAVEPERLGRVRGAEPKLEPGSPPAAPGGHASHARLQHRH</sequence>
<dbReference type="EMBL" id="BLLF01000638">
    <property type="protein sequence ID" value="GFH13665.1"/>
    <property type="molecule type" value="Genomic_DNA"/>
</dbReference>
<evidence type="ECO:0000256" key="1">
    <source>
        <dbReference type="SAM" id="MobiDB-lite"/>
    </source>
</evidence>
<protein>
    <submittedName>
        <fullName evidence="2">Uncharacterized protein</fullName>
    </submittedName>
</protein>
<reference evidence="2 3" key="1">
    <citation type="submission" date="2020-02" db="EMBL/GenBank/DDBJ databases">
        <title>Draft genome sequence of Haematococcus lacustris strain NIES-144.</title>
        <authorList>
            <person name="Morimoto D."/>
            <person name="Nakagawa S."/>
            <person name="Yoshida T."/>
            <person name="Sawayama S."/>
        </authorList>
    </citation>
    <scope>NUCLEOTIDE SEQUENCE [LARGE SCALE GENOMIC DNA]</scope>
    <source>
        <strain evidence="2 3">NIES-144</strain>
    </source>
</reference>
<dbReference type="AlphaFoldDB" id="A0A699YWS5"/>
<keyword evidence="3" id="KW-1185">Reference proteome</keyword>